<dbReference type="AlphaFoldDB" id="A0A9P3GDQ4"/>
<evidence type="ECO:0000313" key="2">
    <source>
        <dbReference type="Proteomes" id="UP000703269"/>
    </source>
</evidence>
<sequence length="270" mass="29539">MSTALIPNEILDPILEHLLFISHTDFLQPRITRFANTTVDQSPPIPRNAHLLLVCKLWLSVGERHLYACVRLASRAQIETVAALVCAHPALGLAIRCLRLEGGDGPGIADIARRAPNLLGLCIDVEAVYAADTHGLADALPLLHPVELALQETTFGGEETRALRALINEHIEGVWTSLRSVVISDDGKTEAIEPIRALGRAIALSNVEEIHCLGFCVLGIWIRDPPSPRVFDSTSLRRVWCAGPMILMLLSRSLQSFGYGPEVVNKFTCH</sequence>
<gene>
    <name evidence="1" type="ORF">PsYK624_080720</name>
</gene>
<proteinExistence type="predicted"/>
<dbReference type="OrthoDB" id="2786563at2759"/>
<accession>A0A9P3GDQ4</accession>
<reference evidence="1 2" key="1">
    <citation type="submission" date="2021-08" db="EMBL/GenBank/DDBJ databases">
        <title>Draft Genome Sequence of Phanerochaete sordida strain YK-624.</title>
        <authorList>
            <person name="Mori T."/>
            <person name="Dohra H."/>
            <person name="Suzuki T."/>
            <person name="Kawagishi H."/>
            <person name="Hirai H."/>
        </authorList>
    </citation>
    <scope>NUCLEOTIDE SEQUENCE [LARGE SCALE GENOMIC DNA]</scope>
    <source>
        <strain evidence="1 2">YK-624</strain>
    </source>
</reference>
<dbReference type="Proteomes" id="UP000703269">
    <property type="component" value="Unassembled WGS sequence"/>
</dbReference>
<keyword evidence="2" id="KW-1185">Reference proteome</keyword>
<dbReference type="EMBL" id="BPQB01000023">
    <property type="protein sequence ID" value="GJE91920.1"/>
    <property type="molecule type" value="Genomic_DNA"/>
</dbReference>
<evidence type="ECO:0000313" key="1">
    <source>
        <dbReference type="EMBL" id="GJE91920.1"/>
    </source>
</evidence>
<comment type="caution">
    <text evidence="1">The sequence shown here is derived from an EMBL/GenBank/DDBJ whole genome shotgun (WGS) entry which is preliminary data.</text>
</comment>
<organism evidence="1 2">
    <name type="scientific">Phanerochaete sordida</name>
    <dbReference type="NCBI Taxonomy" id="48140"/>
    <lineage>
        <taxon>Eukaryota</taxon>
        <taxon>Fungi</taxon>
        <taxon>Dikarya</taxon>
        <taxon>Basidiomycota</taxon>
        <taxon>Agaricomycotina</taxon>
        <taxon>Agaricomycetes</taxon>
        <taxon>Polyporales</taxon>
        <taxon>Phanerochaetaceae</taxon>
        <taxon>Phanerochaete</taxon>
    </lineage>
</organism>
<protein>
    <submittedName>
        <fullName evidence="1">Uncharacterized protein</fullName>
    </submittedName>
</protein>
<name>A0A9P3GDQ4_9APHY</name>